<reference evidence="1 2" key="1">
    <citation type="submission" date="2024-03" db="EMBL/GenBank/DDBJ databases">
        <title>Ignisphaera cupida sp. nov., a hyperthermophilic hydrolytic archaeon from a hot spring of Kamchatka, and proposal of Ignisphaeraceae fam. nov.</title>
        <authorList>
            <person name="Podosokorskaya O.A."/>
            <person name="Elcheninov A.G."/>
            <person name="Maltseva A.I."/>
            <person name="Zayulina K.S."/>
            <person name="Novikov A."/>
            <person name="Merkel A.Y."/>
        </authorList>
    </citation>
    <scope>NUCLEOTIDE SEQUENCE [LARGE SCALE GENOMIC DNA]</scope>
    <source>
        <strain evidence="1 2">38H-sp</strain>
    </source>
</reference>
<protein>
    <submittedName>
        <fullName evidence="1">Uncharacterized protein</fullName>
    </submittedName>
</protein>
<accession>A0ABU9UE76</accession>
<dbReference type="RefSeq" id="WP_420070418.1">
    <property type="nucleotide sequence ID" value="NZ_JBCHKQ010000012.1"/>
</dbReference>
<organism evidence="1 2">
    <name type="scientific">Rarispira pelagica</name>
    <dbReference type="NCBI Taxonomy" id="3141764"/>
    <lineage>
        <taxon>Bacteria</taxon>
        <taxon>Pseudomonadati</taxon>
        <taxon>Spirochaetota</taxon>
        <taxon>Spirochaetia</taxon>
        <taxon>Winmispirales</taxon>
        <taxon>Winmispiraceae</taxon>
        <taxon>Rarispira</taxon>
    </lineage>
</organism>
<proteinExistence type="predicted"/>
<name>A0ABU9UE76_9SPIR</name>
<comment type="caution">
    <text evidence="1">The sequence shown here is derived from an EMBL/GenBank/DDBJ whole genome shotgun (WGS) entry which is preliminary data.</text>
</comment>
<keyword evidence="2" id="KW-1185">Reference proteome</keyword>
<dbReference type="Proteomes" id="UP001466331">
    <property type="component" value="Unassembled WGS sequence"/>
</dbReference>
<evidence type="ECO:0000313" key="2">
    <source>
        <dbReference type="Proteomes" id="UP001466331"/>
    </source>
</evidence>
<evidence type="ECO:0000313" key="1">
    <source>
        <dbReference type="EMBL" id="MEM5948966.1"/>
    </source>
</evidence>
<sequence>MKVNKNVVMFLLVLVFVNHNINCQTTEKLFSEIEIKGTIFYVLEQNNYLLVGYRDDEYNLKVDKIEIISDKLKYIETINDKRLFYKYEEIFETKQNLIYSKYEKEIVTDIKKRKCNILYDKNIFDGRPMIYYSMAKESPDSESLLLLYTCEDGRSFFASQIVCINIKNREIKISYLADKNSILFEYTKNIGWISNDIIYYDVSSGSKYDIIKLIRLNEILEK</sequence>
<gene>
    <name evidence="1" type="ORF">WKV44_10505</name>
</gene>
<dbReference type="EMBL" id="JBCHKQ010000012">
    <property type="protein sequence ID" value="MEM5948966.1"/>
    <property type="molecule type" value="Genomic_DNA"/>
</dbReference>